<name>A0A3N2QV87_9RHOB</name>
<feature type="region of interest" description="Disordered" evidence="1">
    <location>
        <begin position="25"/>
        <end position="261"/>
    </location>
</feature>
<reference evidence="2 3" key="1">
    <citation type="submission" date="2018-10" db="EMBL/GenBank/DDBJ databases">
        <title>Histidinibacterium lentulum gen. nov., sp. nov., a marine bacterium from the culture broth of Picochlorum sp. 122.</title>
        <authorList>
            <person name="Wang G."/>
        </authorList>
    </citation>
    <scope>NUCLEOTIDE SEQUENCE [LARGE SCALE GENOMIC DNA]</scope>
    <source>
        <strain evidence="2 3">B17</strain>
    </source>
</reference>
<accession>A0A3N2QV87</accession>
<dbReference type="AlphaFoldDB" id="A0A3N2QV87"/>
<feature type="compositionally biased region" description="Basic and acidic residues" evidence="1">
    <location>
        <begin position="57"/>
        <end position="74"/>
    </location>
</feature>
<dbReference type="EMBL" id="RDRB01000008">
    <property type="protein sequence ID" value="ROT99067.1"/>
    <property type="molecule type" value="Genomic_DNA"/>
</dbReference>
<feature type="compositionally biased region" description="Basic and acidic residues" evidence="1">
    <location>
        <begin position="113"/>
        <end position="122"/>
    </location>
</feature>
<gene>
    <name evidence="2" type="ORF">EAT49_15735</name>
</gene>
<evidence type="ECO:0000256" key="1">
    <source>
        <dbReference type="SAM" id="MobiDB-lite"/>
    </source>
</evidence>
<organism evidence="2 3">
    <name type="scientific">Histidinibacterium lentulum</name>
    <dbReference type="NCBI Taxonomy" id="2480588"/>
    <lineage>
        <taxon>Bacteria</taxon>
        <taxon>Pseudomonadati</taxon>
        <taxon>Pseudomonadota</taxon>
        <taxon>Alphaproteobacteria</taxon>
        <taxon>Rhodobacterales</taxon>
        <taxon>Paracoccaceae</taxon>
        <taxon>Histidinibacterium</taxon>
    </lineage>
</organism>
<keyword evidence="3" id="KW-1185">Reference proteome</keyword>
<feature type="compositionally biased region" description="Low complexity" evidence="1">
    <location>
        <begin position="77"/>
        <end position="106"/>
    </location>
</feature>
<feature type="compositionally biased region" description="Basic and acidic residues" evidence="1">
    <location>
        <begin position="183"/>
        <end position="203"/>
    </location>
</feature>
<dbReference type="RefSeq" id="WP_123643249.1">
    <property type="nucleotide sequence ID" value="NZ_ML119088.1"/>
</dbReference>
<dbReference type="OrthoDB" id="7875768at2"/>
<feature type="compositionally biased region" description="Basic and acidic residues" evidence="1">
    <location>
        <begin position="149"/>
        <end position="169"/>
    </location>
</feature>
<proteinExistence type="predicted"/>
<feature type="region of interest" description="Disordered" evidence="1">
    <location>
        <begin position="275"/>
        <end position="374"/>
    </location>
</feature>
<feature type="compositionally biased region" description="Acidic residues" evidence="1">
    <location>
        <begin position="204"/>
        <end position="216"/>
    </location>
</feature>
<evidence type="ECO:0000313" key="2">
    <source>
        <dbReference type="EMBL" id="ROT99067.1"/>
    </source>
</evidence>
<dbReference type="Proteomes" id="UP000268016">
    <property type="component" value="Unassembled WGS sequence"/>
</dbReference>
<comment type="caution">
    <text evidence="2">The sequence shown here is derived from an EMBL/GenBank/DDBJ whole genome shotgun (WGS) entry which is preliminary data.</text>
</comment>
<feature type="compositionally biased region" description="Basic and acidic residues" evidence="1">
    <location>
        <begin position="239"/>
        <end position="259"/>
    </location>
</feature>
<sequence length="437" mass="47196">MSDPVTNVEIEDVLESIRLLIAAEDPVAPVSARRSQNRQDRLVLTPAFRVDSPLDSADARDPEPCEDESARLEPDAPDAVETPEAATEEAAQPEPEPEAATPDAGEIAATHGEVPDTPHDETAPIGEEVDLDRLLEKAMATTLPLSPRAADDAHGSESEEEGHPDRALDWEDVEEDPSGAAEWHPDVADGDDHAAEDEVRDSAESDPSDAVSDEPAEATALWHSSRSAAADPSEPATDPQDRVTARPSEPRDDAARRSSLEATIAELEAAVTFSAQDFEADEPDTGIASHGSGRLHLVVTGDLDPDESDRPEAPPASEPDPPRDHRAADPQTADPPPQPNHVPRFRVYPGSAPPRDTEPQPAPQDSHIAARPDLDDDADLAAYLEDESVIDEEALRDLVGQIVREELQGVLGERITRNVRKLVRREIHRILSSQDFD</sequence>
<evidence type="ECO:0000313" key="3">
    <source>
        <dbReference type="Proteomes" id="UP000268016"/>
    </source>
</evidence>
<protein>
    <submittedName>
        <fullName evidence="2">Uncharacterized protein</fullName>
    </submittedName>
</protein>